<name>A0A0P0CSD3_9BACT</name>
<evidence type="ECO:0000259" key="1">
    <source>
        <dbReference type="PROSITE" id="PS51194"/>
    </source>
</evidence>
<dbReference type="InterPro" id="IPR001650">
    <property type="entry name" value="Helicase_C-like"/>
</dbReference>
<dbReference type="SMART" id="SM00490">
    <property type="entry name" value="HELICc"/>
    <property type="match status" value="1"/>
</dbReference>
<protein>
    <recommendedName>
        <fullName evidence="1">Helicase C-terminal domain-containing protein</fullName>
    </recommendedName>
</protein>
<dbReference type="Pfam" id="PF00271">
    <property type="entry name" value="Helicase_C"/>
    <property type="match status" value="1"/>
</dbReference>
<dbReference type="Proteomes" id="UP000061382">
    <property type="component" value="Chromosome"/>
</dbReference>
<dbReference type="Gene3D" id="3.40.50.300">
    <property type="entry name" value="P-loop containing nucleotide triphosphate hydrolases"/>
    <property type="match status" value="1"/>
</dbReference>
<feature type="domain" description="Helicase C-terminal" evidence="1">
    <location>
        <begin position="1020"/>
        <end position="1174"/>
    </location>
</feature>
<proteinExistence type="predicted"/>
<dbReference type="STRING" id="512763.DC20_02720"/>
<dbReference type="PROSITE" id="PS51194">
    <property type="entry name" value="HELICASE_CTER"/>
    <property type="match status" value="1"/>
</dbReference>
<evidence type="ECO:0000313" key="3">
    <source>
        <dbReference type="Proteomes" id="UP000061382"/>
    </source>
</evidence>
<dbReference type="SUPFAM" id="SSF52540">
    <property type="entry name" value="P-loop containing nucleoside triphosphate hydrolases"/>
    <property type="match status" value="1"/>
</dbReference>
<dbReference type="KEGG" id="rti:DC20_02720"/>
<gene>
    <name evidence="2" type="ORF">DC20_02720</name>
</gene>
<dbReference type="RefSeq" id="WP_062542420.1">
    <property type="nucleotide sequence ID" value="NZ_CP012643.1"/>
</dbReference>
<dbReference type="PATRIC" id="fig|512763.3.peg.601"/>
<dbReference type="EMBL" id="CP012643">
    <property type="protein sequence ID" value="ALI98086.1"/>
    <property type="molecule type" value="Genomic_DNA"/>
</dbReference>
<dbReference type="OrthoDB" id="713315at2"/>
<dbReference type="CDD" id="cd18785">
    <property type="entry name" value="SF2_C"/>
    <property type="match status" value="1"/>
</dbReference>
<organism evidence="2 3">
    <name type="scientific">Rufibacter tibetensis</name>
    <dbReference type="NCBI Taxonomy" id="512763"/>
    <lineage>
        <taxon>Bacteria</taxon>
        <taxon>Pseudomonadati</taxon>
        <taxon>Bacteroidota</taxon>
        <taxon>Cytophagia</taxon>
        <taxon>Cytophagales</taxon>
        <taxon>Hymenobacteraceae</taxon>
        <taxon>Rufibacter</taxon>
    </lineage>
</organism>
<sequence length="1314" mass="150312">MNNMLPVIKTFEDNRNSLTEFVRSQLLGEGALPNLVWLGGNTTNDQEVLNQKPTSLYSTGILFPKNISNNTVEDDDQISIHSEDEVEIGLEAENENVATVSDNTEEDQERVMSSNQMFLSNMGMTFCLSNETEDIPLDITFRTYKRLSKKEREGNVAAKLFDFKDNSFYAKFLEDDLLSIYLELVPREDTTFLLLKREPKDEEIRQLQQNLGQIKKDYELTQLAKLTEELDQIQYSESPDKELIREKKAQILNKQLVLNFYRTAEMLLLNGTEYWLSERHHVIQYINIVEFTKEPSLKKKLISPPLEIYANGDKGLKLHVQLKRDRKYSDVIFVKLLLENTSAPFESESPFTPYNNTIISRSIFGTCLKVESNDIRPFKGFKEYSKNSKGLFGEDETTKFLYRNVHSYGIGHSVSVTWNDKGSFVKTEYLPSVDIPGISPVPVIKGKSGNKIDFSEEAFLQFKWLSTLNTGVNDDGIIGGLKNFLNFYLEWINSTKIKIGQEDLGEGERQLAEQELKKCRADYKRMMRNVSLLRDKNAMLAFRLANTAMFMQLWHTRKVDKKSYSPGEENNPVTSSNSFTHDFYEKQKDDLFKKGQSATWRPFQLAFILLNLDGFLKPDLNSTEEIFSVSSVQGEEWYERNKLVDLVWFPTGGGKTEAYLGIIAFCIWLRKLTNGKEGAGTNVIMRYTLRLLTLQQFQRATRLIAALEIMRSWKELKLQNNDPISIGLWVGNNFLPGALRGDNNSGLADIVERAGENIADRNKIPITACPCCGTSFYDSEQKAYAGITDDNDVDFFCLNQECFYNEEPLPILLCDEQIYSTPPTLLFGTVDKFVQMAYKTGGAVGNDSRRLFGLNNLPPDLIIQDELHLLVGPLGSATALFETVVDSVSTSQRNGLTVRPKIISSTATTRNTAGQIRALYDRDLQIFPKPGVYHDDSFYAVYDRDDTGKLISTRRYIGINPTGKTQIKTQIQLLATLFVHRILSENASAPEKVMDYFFSTVSYFGSLREVGKTASQVETFIRMNYSILRNQLLTSSEIHRTYLKIVTRELTGRLTNDEVKENQALIETPYKLSNRKDTYRPTPDLVLATNMISVGLDISRLNTMIINSMPKNIAEYIQASSRVARDEAGVVFVLHHPFRVRDVSHYEHFMEFHQKLYSYVEPISITPFTNKAVNRYLSTALAAMVRQKENGFAENTSANTITQVEIDRIANDYKTYFEQRYLSVKQNGEYDWLFEEQHLVSIKEWIDNWAADWQNSKEIANDSGKQLSFNRNRHAAYHPLYKDPAAEENSSSFWRVTNSLREIEASTAFIINQE</sequence>
<dbReference type="InterPro" id="IPR027417">
    <property type="entry name" value="P-loop_NTPase"/>
</dbReference>
<evidence type="ECO:0000313" key="2">
    <source>
        <dbReference type="EMBL" id="ALI98086.1"/>
    </source>
</evidence>
<accession>A0A0P0CSD3</accession>
<keyword evidence="3" id="KW-1185">Reference proteome</keyword>
<reference evidence="2 3" key="1">
    <citation type="submission" date="2015-08" db="EMBL/GenBank/DDBJ databases">
        <title>Complete genome sequence of Rufibacter tibetensis strain 1351t, a radiation-resistant bacterium from tibet plateau.</title>
        <authorList>
            <person name="Dai J."/>
        </authorList>
    </citation>
    <scope>NUCLEOTIDE SEQUENCE [LARGE SCALE GENOMIC DNA]</scope>
    <source>
        <strain evidence="2 3">1351</strain>
    </source>
</reference>